<dbReference type="Pfam" id="PF11973">
    <property type="entry name" value="NQRA_SLBB"/>
    <property type="match status" value="1"/>
</dbReference>
<dbReference type="Gene3D" id="3.30.70.20">
    <property type="match status" value="1"/>
</dbReference>
<keyword evidence="10 11" id="KW-0739">Sodium transport</keyword>
<feature type="domain" description="4Fe-4S ferredoxin-type" evidence="12">
    <location>
        <begin position="409"/>
        <end position="437"/>
    </location>
</feature>
<dbReference type="Pfam" id="PF05896">
    <property type="entry name" value="NQRA_N"/>
    <property type="match status" value="1"/>
</dbReference>
<proteinExistence type="inferred from homology"/>
<evidence type="ECO:0000256" key="5">
    <source>
        <dbReference type="ARBA" id="ARBA00023014"/>
    </source>
</evidence>
<comment type="function">
    <text evidence="11">NQR complex catalyzes the reduction of ubiquinone-1 to ubiquinol by two successive reactions, coupled with the transport of Na(+) ions from the cytoplasm to the periplasm. NqrA to NqrE are probably involved in the second step, the conversion of ubisemiquinone to ubiquinol.</text>
</comment>
<keyword evidence="4" id="KW-0408">Iron</keyword>
<evidence type="ECO:0000256" key="8">
    <source>
        <dbReference type="ARBA" id="ARBA00023065"/>
    </source>
</evidence>
<keyword evidence="14" id="KW-1185">Reference proteome</keyword>
<dbReference type="PROSITE" id="PS00198">
    <property type="entry name" value="4FE4S_FER_1"/>
    <property type="match status" value="1"/>
</dbReference>
<dbReference type="EC" id="7.2.1.1" evidence="11"/>
<comment type="subunit">
    <text evidence="11">Composed of six subunits; NqrA, NqrB, NqrC, NqrD, NqrE and NqrF.</text>
</comment>
<dbReference type="PANTHER" id="PTHR37839">
    <property type="entry name" value="NA(+)-TRANSLOCATING NADH-QUINONE REDUCTASE SUBUNIT A"/>
    <property type="match status" value="1"/>
</dbReference>
<accession>A0AA41R8U5</accession>
<dbReference type="HAMAP" id="MF_00425">
    <property type="entry name" value="NqrA"/>
    <property type="match status" value="1"/>
</dbReference>
<gene>
    <name evidence="11" type="primary">nqrA</name>
    <name evidence="13" type="ORF">MRX98_10375</name>
</gene>
<evidence type="ECO:0000256" key="10">
    <source>
        <dbReference type="ARBA" id="ARBA00023201"/>
    </source>
</evidence>
<evidence type="ECO:0000259" key="12">
    <source>
        <dbReference type="PROSITE" id="PS51379"/>
    </source>
</evidence>
<evidence type="ECO:0000256" key="4">
    <source>
        <dbReference type="ARBA" id="ARBA00023004"/>
    </source>
</evidence>
<keyword evidence="6 11" id="KW-0520">NAD</keyword>
<keyword evidence="2" id="KW-0479">Metal-binding</keyword>
<dbReference type="InterPro" id="IPR022615">
    <property type="entry name" value="NqrA_C_domain"/>
</dbReference>
<dbReference type="InterPro" id="IPR017900">
    <property type="entry name" value="4Fe4S_Fe_S_CS"/>
</dbReference>
<dbReference type="GO" id="GO:0051536">
    <property type="term" value="F:iron-sulfur cluster binding"/>
    <property type="evidence" value="ECO:0007669"/>
    <property type="project" value="UniProtKB-KW"/>
</dbReference>
<sequence>MQKLTIKKGYRLRMTGVPTDTITDLPDPARVALLPEHIPHIKPRLRVAEGDPVSIGSILFEDKRDARWIFRSPGGGTVSRIRFGPRRVIQSIVIDRPESGEEPAETFTAVDAQALADMSREDLVAHLLEGGMWWVLRQLPFRDLPDPETPPPMILVGLDDREPFQPDPALYLDGRADDLAFGLEVLQKLAEKGEVVAFTGHDRHTVIDRFGQHLTHVVQGIYPSEDPATVLYHLKTGPEQNRAWYIAGQDLLALAAFLRQGRFPIHRVVAVGGSDAPLRQHFRARLGAPLAQLADTKQLNGDSRLIVGGVLRGFGAPPDGFMGLYETSLNILPDGGPAEFLALYDPGFKKPSYSRVFLSKINPAQLVYTCHVQGGERACISCMHCAGVCPVDLWPQMIHKAIHAGEVEEYLALGLLDCVECGLCSYVCPSKIELTRGFIEAKAAYAKELAAKSE</sequence>
<dbReference type="GO" id="GO:0046872">
    <property type="term" value="F:metal ion binding"/>
    <property type="evidence" value="ECO:0007669"/>
    <property type="project" value="UniProtKB-KW"/>
</dbReference>
<protein>
    <recommendedName>
        <fullName evidence="11">Na(+)-translocating NADH-quinone reductase subunit A</fullName>
        <shortName evidence="11">Na(+)-NQR subunit A</shortName>
        <shortName evidence="11">Na(+)-translocating NQR subunit A</shortName>
        <ecNumber evidence="11">7.2.1.1</ecNumber>
    </recommendedName>
    <alternativeName>
        <fullName evidence="11">NQR complex subunit A</fullName>
    </alternativeName>
    <alternativeName>
        <fullName evidence="11">NQR-1 subunit A</fullName>
    </alternativeName>
</protein>
<evidence type="ECO:0000313" key="14">
    <source>
        <dbReference type="Proteomes" id="UP001165427"/>
    </source>
</evidence>
<evidence type="ECO:0000313" key="13">
    <source>
        <dbReference type="EMBL" id="MCJ8500978.1"/>
    </source>
</evidence>
<keyword evidence="9 11" id="KW-0830">Ubiquinone</keyword>
<dbReference type="GO" id="GO:0006814">
    <property type="term" value="P:sodium ion transport"/>
    <property type="evidence" value="ECO:0007669"/>
    <property type="project" value="UniProtKB-UniRule"/>
</dbReference>
<evidence type="ECO:0000256" key="9">
    <source>
        <dbReference type="ARBA" id="ARBA00023075"/>
    </source>
</evidence>
<dbReference type="Pfam" id="PF12838">
    <property type="entry name" value="Fer4_7"/>
    <property type="match status" value="1"/>
</dbReference>
<dbReference type="GO" id="GO:0016655">
    <property type="term" value="F:oxidoreductase activity, acting on NAD(P)H, quinone or similar compound as acceptor"/>
    <property type="evidence" value="ECO:0007669"/>
    <property type="project" value="UniProtKB-UniRule"/>
</dbReference>
<evidence type="ECO:0000256" key="11">
    <source>
        <dbReference type="HAMAP-Rule" id="MF_00425"/>
    </source>
</evidence>
<dbReference type="RefSeq" id="WP_246906919.1">
    <property type="nucleotide sequence ID" value="NZ_JALJRB010000009.1"/>
</dbReference>
<evidence type="ECO:0000256" key="7">
    <source>
        <dbReference type="ARBA" id="ARBA00023053"/>
    </source>
</evidence>
<dbReference type="InterPro" id="IPR056148">
    <property type="entry name" value="NQRA_2nd"/>
</dbReference>
<organism evidence="13 14">
    <name type="scientific">Desulfatitalea alkaliphila</name>
    <dbReference type="NCBI Taxonomy" id="2929485"/>
    <lineage>
        <taxon>Bacteria</taxon>
        <taxon>Pseudomonadati</taxon>
        <taxon>Thermodesulfobacteriota</taxon>
        <taxon>Desulfobacteria</taxon>
        <taxon>Desulfobacterales</taxon>
        <taxon>Desulfosarcinaceae</taxon>
        <taxon>Desulfatitalea</taxon>
    </lineage>
</organism>
<evidence type="ECO:0000256" key="2">
    <source>
        <dbReference type="ARBA" id="ARBA00022723"/>
    </source>
</evidence>
<keyword evidence="8 11" id="KW-0406">Ion transport</keyword>
<name>A0AA41R8U5_9BACT</name>
<keyword evidence="1 11" id="KW-0813">Transport</keyword>
<comment type="catalytic activity">
    <reaction evidence="11">
        <text>a ubiquinone + n Na(+)(in) + NADH + H(+) = a ubiquinol + n Na(+)(out) + NAD(+)</text>
        <dbReference type="Rhea" id="RHEA:47748"/>
        <dbReference type="Rhea" id="RHEA-COMP:9565"/>
        <dbReference type="Rhea" id="RHEA-COMP:9566"/>
        <dbReference type="ChEBI" id="CHEBI:15378"/>
        <dbReference type="ChEBI" id="CHEBI:16389"/>
        <dbReference type="ChEBI" id="CHEBI:17976"/>
        <dbReference type="ChEBI" id="CHEBI:29101"/>
        <dbReference type="ChEBI" id="CHEBI:57540"/>
        <dbReference type="ChEBI" id="CHEBI:57945"/>
        <dbReference type="EC" id="7.2.1.1"/>
    </reaction>
</comment>
<comment type="caution">
    <text evidence="13">The sequence shown here is derived from an EMBL/GenBank/DDBJ whole genome shotgun (WGS) entry which is preliminary data.</text>
</comment>
<dbReference type="SUPFAM" id="SSF46548">
    <property type="entry name" value="alpha-helical ferredoxin"/>
    <property type="match status" value="1"/>
</dbReference>
<evidence type="ECO:0000256" key="1">
    <source>
        <dbReference type="ARBA" id="ARBA00022448"/>
    </source>
</evidence>
<feature type="domain" description="4Fe-4S ferredoxin-type" evidence="12">
    <location>
        <begin position="368"/>
        <end position="400"/>
    </location>
</feature>
<dbReference type="PROSITE" id="PS51379">
    <property type="entry name" value="4FE4S_FER_2"/>
    <property type="match status" value="2"/>
</dbReference>
<dbReference type="Proteomes" id="UP001165427">
    <property type="component" value="Unassembled WGS sequence"/>
</dbReference>
<keyword evidence="7 11" id="KW-0915">Sodium</keyword>
<dbReference type="InterPro" id="IPR017896">
    <property type="entry name" value="4Fe4S_Fe-S-bd"/>
</dbReference>
<dbReference type="PANTHER" id="PTHR37839:SF1">
    <property type="entry name" value="NA(+)-TRANSLOCATING NADH-QUINONE REDUCTASE SUBUNIT A"/>
    <property type="match status" value="1"/>
</dbReference>
<keyword evidence="5" id="KW-0411">Iron-sulfur</keyword>
<dbReference type="InterPro" id="IPR056147">
    <property type="entry name" value="NQRA_N"/>
</dbReference>
<dbReference type="Pfam" id="PF24836">
    <property type="entry name" value="NQRA_2nd"/>
    <property type="match status" value="1"/>
</dbReference>
<keyword evidence="3 11" id="KW-1278">Translocase</keyword>
<dbReference type="AlphaFoldDB" id="A0AA41R8U5"/>
<comment type="similarity">
    <text evidence="11">Belongs to the NqrA family.</text>
</comment>
<evidence type="ECO:0000256" key="3">
    <source>
        <dbReference type="ARBA" id="ARBA00022967"/>
    </source>
</evidence>
<evidence type="ECO:0000256" key="6">
    <source>
        <dbReference type="ARBA" id="ARBA00023027"/>
    </source>
</evidence>
<dbReference type="EMBL" id="JALJRB010000009">
    <property type="protein sequence ID" value="MCJ8500978.1"/>
    <property type="molecule type" value="Genomic_DNA"/>
</dbReference>
<reference evidence="13" key="1">
    <citation type="submission" date="2022-04" db="EMBL/GenBank/DDBJ databases">
        <title>Desulfatitalea alkaliphila sp. nov., a novel anaerobic sulfate-reducing bacterium isolated from terrestrial mud volcano, Taman Peninsula, Russia.</title>
        <authorList>
            <person name="Khomyakova M.A."/>
            <person name="Merkel A.Y."/>
            <person name="Slobodkin A.I."/>
        </authorList>
    </citation>
    <scope>NUCLEOTIDE SEQUENCE</scope>
    <source>
        <strain evidence="13">M08but</strain>
    </source>
</reference>
<dbReference type="InterPro" id="IPR008703">
    <property type="entry name" value="NqrA"/>
</dbReference>